<proteinExistence type="predicted"/>
<evidence type="ECO:0000259" key="2">
    <source>
        <dbReference type="Pfam" id="PF13635"/>
    </source>
</evidence>
<feature type="domain" description="AAA" evidence="1">
    <location>
        <begin position="3"/>
        <end position="50"/>
    </location>
</feature>
<sequence length="299" mass="34132">AAKIIYDQMPDIQLIITGSSALNIKNHTSESLAGRKIDYQLFPLTLSEYLYQTGAESVIHDSCFQRIVSGDTEPRMYGFDLGATVNRVLTYGLNPYLVDHPSDVSYLKELAISSIYKDILELNLIEHRATASNLLKLLAYQIGNLINYSELASRLGVDVRTVQRYISIFEQSFILFRLYPYTSTRRDEIGKAPKIYFYDIGVRNAIIEDFSDPSLRRDAGAIFENFIISEIIKYNSYNDVEYKTAFWRTAAGAEVDLVLHKGDSIIGVEVKRSPRRLSTGFKRRYPDAQVHLVTMDNFY</sequence>
<dbReference type="InterPro" id="IPR041682">
    <property type="entry name" value="AAA_14"/>
</dbReference>
<organism evidence="3 4">
    <name type="scientific">Candidatus Roizmanbacteria bacterium RIFCSPLOWO2_01_FULL_45_11</name>
    <dbReference type="NCBI Taxonomy" id="1802070"/>
    <lineage>
        <taxon>Bacteria</taxon>
        <taxon>Candidatus Roizmaniibacteriota</taxon>
    </lineage>
</organism>
<dbReference type="EMBL" id="MGAU01000017">
    <property type="protein sequence ID" value="OGK55384.1"/>
    <property type="molecule type" value="Genomic_DNA"/>
</dbReference>
<dbReference type="PANTHER" id="PTHR43566:SF1">
    <property type="entry name" value="AAA+ ATPASE DOMAIN-CONTAINING PROTEIN"/>
    <property type="match status" value="1"/>
</dbReference>
<protein>
    <recommendedName>
        <fullName evidence="5">DUF4143 domain-containing protein</fullName>
    </recommendedName>
</protein>
<reference evidence="3 4" key="1">
    <citation type="journal article" date="2016" name="Nat. Commun.">
        <title>Thousands of microbial genomes shed light on interconnected biogeochemical processes in an aquifer system.</title>
        <authorList>
            <person name="Anantharaman K."/>
            <person name="Brown C.T."/>
            <person name="Hug L.A."/>
            <person name="Sharon I."/>
            <person name="Castelle C.J."/>
            <person name="Probst A.J."/>
            <person name="Thomas B.C."/>
            <person name="Singh A."/>
            <person name="Wilkins M.J."/>
            <person name="Karaoz U."/>
            <person name="Brodie E.L."/>
            <person name="Williams K.H."/>
            <person name="Hubbard S.S."/>
            <person name="Banfield J.F."/>
        </authorList>
    </citation>
    <scope>NUCLEOTIDE SEQUENCE [LARGE SCALE GENOMIC DNA]</scope>
</reference>
<evidence type="ECO:0008006" key="5">
    <source>
        <dbReference type="Google" id="ProtNLM"/>
    </source>
</evidence>
<dbReference type="Proteomes" id="UP000178486">
    <property type="component" value="Unassembled WGS sequence"/>
</dbReference>
<dbReference type="PANTHER" id="PTHR43566">
    <property type="entry name" value="CONSERVED PROTEIN"/>
    <property type="match status" value="1"/>
</dbReference>
<evidence type="ECO:0000313" key="4">
    <source>
        <dbReference type="Proteomes" id="UP000178486"/>
    </source>
</evidence>
<evidence type="ECO:0000259" key="1">
    <source>
        <dbReference type="Pfam" id="PF13173"/>
    </source>
</evidence>
<accession>A0A1F7JID8</accession>
<dbReference type="Pfam" id="PF13635">
    <property type="entry name" value="DUF4143"/>
    <property type="match status" value="1"/>
</dbReference>
<dbReference type="AlphaFoldDB" id="A0A1F7JID8"/>
<dbReference type="InterPro" id="IPR025420">
    <property type="entry name" value="DUF4143"/>
</dbReference>
<dbReference type="Pfam" id="PF13173">
    <property type="entry name" value="AAA_14"/>
    <property type="match status" value="1"/>
</dbReference>
<gene>
    <name evidence="3" type="ORF">A3B56_01550</name>
</gene>
<feature type="non-terminal residue" evidence="3">
    <location>
        <position position="1"/>
    </location>
</feature>
<evidence type="ECO:0000313" key="3">
    <source>
        <dbReference type="EMBL" id="OGK55384.1"/>
    </source>
</evidence>
<comment type="caution">
    <text evidence="3">The sequence shown here is derived from an EMBL/GenBank/DDBJ whole genome shotgun (WGS) entry which is preliminary data.</text>
</comment>
<feature type="domain" description="DUF4143" evidence="2">
    <location>
        <begin position="117"/>
        <end position="273"/>
    </location>
</feature>
<name>A0A1F7JID8_9BACT</name>